<keyword evidence="3" id="KW-0238">DNA-binding</keyword>
<feature type="domain" description="Tyr recombinase" evidence="5">
    <location>
        <begin position="306"/>
        <end position="478"/>
    </location>
</feature>
<dbReference type="PROSITE" id="PS51898">
    <property type="entry name" value="TYR_RECOMBINASE"/>
    <property type="match status" value="1"/>
</dbReference>
<dbReference type="InterPro" id="IPR002104">
    <property type="entry name" value="Integrase_catalytic"/>
</dbReference>
<gene>
    <name evidence="6" type="ORF">H8S84_07570</name>
</gene>
<dbReference type="AlphaFoldDB" id="A0A923N5S8"/>
<dbReference type="RefSeq" id="WP_187066615.1">
    <property type="nucleotide sequence ID" value="NZ_JACRVF010000001.1"/>
</dbReference>
<evidence type="ECO:0000256" key="1">
    <source>
        <dbReference type="ARBA" id="ARBA00008857"/>
    </source>
</evidence>
<organism evidence="6 7">
    <name type="scientific">Pontibacter cellulosilyticus</name>
    <dbReference type="NCBI Taxonomy" id="1720253"/>
    <lineage>
        <taxon>Bacteria</taxon>
        <taxon>Pseudomonadati</taxon>
        <taxon>Bacteroidota</taxon>
        <taxon>Cytophagia</taxon>
        <taxon>Cytophagales</taxon>
        <taxon>Hymenobacteraceae</taxon>
        <taxon>Pontibacter</taxon>
    </lineage>
</organism>
<comment type="similarity">
    <text evidence="1">Belongs to the 'phage' integrase family.</text>
</comment>
<name>A0A923N5S8_9BACT</name>
<keyword evidence="7" id="KW-1185">Reference proteome</keyword>
<dbReference type="InterPro" id="IPR050090">
    <property type="entry name" value="Tyrosine_recombinase_XerCD"/>
</dbReference>
<dbReference type="InterPro" id="IPR013762">
    <property type="entry name" value="Integrase-like_cat_sf"/>
</dbReference>
<accession>A0A923N5S8</accession>
<dbReference type="SUPFAM" id="SSF56349">
    <property type="entry name" value="DNA breaking-rejoining enzymes"/>
    <property type="match status" value="1"/>
</dbReference>
<dbReference type="PANTHER" id="PTHR30349:SF64">
    <property type="entry name" value="PROPHAGE INTEGRASE INTD-RELATED"/>
    <property type="match status" value="1"/>
</dbReference>
<evidence type="ECO:0000256" key="3">
    <source>
        <dbReference type="ARBA" id="ARBA00023125"/>
    </source>
</evidence>
<proteinExistence type="inferred from homology"/>
<dbReference type="InterPro" id="IPR011010">
    <property type="entry name" value="DNA_brk_join_enz"/>
</dbReference>
<dbReference type="InterPro" id="IPR010998">
    <property type="entry name" value="Integrase_recombinase_N"/>
</dbReference>
<evidence type="ECO:0000256" key="2">
    <source>
        <dbReference type="ARBA" id="ARBA00022908"/>
    </source>
</evidence>
<sequence>MAYINLQPVIFLNALEHEGKQFIRLWYKPSPFITKMLKEASWIRYSKTYKCFVMHRTSNAIELTHNHFYGVAKVDSRYLIRPKRLRPAEGVVILSGGHASEPLQKAPVLPVVRLQPLEYEGKPLVQVSHAFDRNIYECLRLSKCCRWLPALKCFVIETGSDSLHLLLDDVAGLAQVWLAQTLQVRDLKLQARLWEQTYAKGEGYITCPVACLEKLFLLNYSLNTIRTYHSLLLRFLNGHKEHGLEKINAFSEEEINQYHRGMVQSQKYSFSTVSQSINAVKFYYQRVLGRHEVQLNLVERPEKARRLPTVLSKQEVQRILSVTENLKHRCLLQLLYAGGLRIGEVINLRIEDVQSERILLFIRGGKGKKDRTTLLSAKLLESLREYYRAYRPKVWLFEGQTGGQYTVESIRNIFSASMGKAGILTKATPHTLRHSFATHLLEQGTDLRYIQTLLGHGSSRTTEIYTHVTSHSLEKITSPLDNL</sequence>
<evidence type="ECO:0000313" key="6">
    <source>
        <dbReference type="EMBL" id="MBC5992689.1"/>
    </source>
</evidence>
<reference evidence="6" key="1">
    <citation type="submission" date="2020-08" db="EMBL/GenBank/DDBJ databases">
        <title>Pontibacter sp. SD6 16S ribosomal RNA gene Genome sequencing and assembly.</title>
        <authorList>
            <person name="Kang M."/>
        </authorList>
    </citation>
    <scope>NUCLEOTIDE SEQUENCE</scope>
    <source>
        <strain evidence="6">SD6</strain>
    </source>
</reference>
<keyword evidence="4" id="KW-0233">DNA recombination</keyword>
<dbReference type="Gene3D" id="1.10.443.10">
    <property type="entry name" value="Intergrase catalytic core"/>
    <property type="match status" value="1"/>
</dbReference>
<dbReference type="GO" id="GO:0015074">
    <property type="term" value="P:DNA integration"/>
    <property type="evidence" value="ECO:0007669"/>
    <property type="project" value="UniProtKB-KW"/>
</dbReference>
<dbReference type="Proteomes" id="UP000603640">
    <property type="component" value="Unassembled WGS sequence"/>
</dbReference>
<dbReference type="Pfam" id="PF13495">
    <property type="entry name" value="Phage_int_SAM_4"/>
    <property type="match status" value="1"/>
</dbReference>
<evidence type="ECO:0000313" key="7">
    <source>
        <dbReference type="Proteomes" id="UP000603640"/>
    </source>
</evidence>
<protein>
    <submittedName>
        <fullName evidence="6">Tyrosine-type recombinase/integrase</fullName>
    </submittedName>
</protein>
<dbReference type="PANTHER" id="PTHR30349">
    <property type="entry name" value="PHAGE INTEGRASE-RELATED"/>
    <property type="match status" value="1"/>
</dbReference>
<evidence type="ECO:0000259" key="5">
    <source>
        <dbReference type="PROSITE" id="PS51898"/>
    </source>
</evidence>
<dbReference type="GO" id="GO:0006310">
    <property type="term" value="P:DNA recombination"/>
    <property type="evidence" value="ECO:0007669"/>
    <property type="project" value="UniProtKB-KW"/>
</dbReference>
<comment type="caution">
    <text evidence="6">The sequence shown here is derived from an EMBL/GenBank/DDBJ whole genome shotgun (WGS) entry which is preliminary data.</text>
</comment>
<dbReference type="Pfam" id="PF00589">
    <property type="entry name" value="Phage_integrase"/>
    <property type="match status" value="1"/>
</dbReference>
<dbReference type="EMBL" id="JACRVF010000001">
    <property type="protein sequence ID" value="MBC5992689.1"/>
    <property type="molecule type" value="Genomic_DNA"/>
</dbReference>
<dbReference type="InterPro" id="IPR004107">
    <property type="entry name" value="Integrase_SAM-like_N"/>
</dbReference>
<dbReference type="GO" id="GO:0003677">
    <property type="term" value="F:DNA binding"/>
    <property type="evidence" value="ECO:0007669"/>
    <property type="project" value="UniProtKB-KW"/>
</dbReference>
<dbReference type="Gene3D" id="1.10.150.130">
    <property type="match status" value="1"/>
</dbReference>
<evidence type="ECO:0000256" key="4">
    <source>
        <dbReference type="ARBA" id="ARBA00023172"/>
    </source>
</evidence>
<keyword evidence="2" id="KW-0229">DNA integration</keyword>